<accession>A0A542EK14</accession>
<reference evidence="2 3" key="1">
    <citation type="submission" date="2019-06" db="EMBL/GenBank/DDBJ databases">
        <title>Sequencing the genomes of 1000 actinobacteria strains.</title>
        <authorList>
            <person name="Klenk H.-P."/>
        </authorList>
    </citation>
    <scope>NUCLEOTIDE SEQUENCE [LARGE SCALE GENOMIC DNA]</scope>
    <source>
        <strain evidence="2 3">DSM 19828</strain>
    </source>
</reference>
<dbReference type="InterPro" id="IPR029063">
    <property type="entry name" value="SAM-dependent_MTases_sf"/>
</dbReference>
<dbReference type="AlphaFoldDB" id="A0A542EK14"/>
<dbReference type="SUPFAM" id="SSF53335">
    <property type="entry name" value="S-adenosyl-L-methionine-dependent methyltransferases"/>
    <property type="match status" value="1"/>
</dbReference>
<dbReference type="GO" id="GO:0008168">
    <property type="term" value="F:methyltransferase activity"/>
    <property type="evidence" value="ECO:0007669"/>
    <property type="project" value="UniProtKB-KW"/>
</dbReference>
<keyword evidence="3" id="KW-1185">Reference proteome</keyword>
<evidence type="ECO:0000259" key="1">
    <source>
        <dbReference type="Pfam" id="PF18096"/>
    </source>
</evidence>
<dbReference type="Pfam" id="PF18096">
    <property type="entry name" value="Thump_like"/>
    <property type="match status" value="1"/>
</dbReference>
<organism evidence="2 3">
    <name type="scientific">Yimella lutea</name>
    <dbReference type="NCBI Taxonomy" id="587872"/>
    <lineage>
        <taxon>Bacteria</taxon>
        <taxon>Bacillati</taxon>
        <taxon>Actinomycetota</taxon>
        <taxon>Actinomycetes</taxon>
        <taxon>Micrococcales</taxon>
        <taxon>Dermacoccaceae</taxon>
        <taxon>Yimella</taxon>
    </lineage>
</organism>
<dbReference type="GO" id="GO:0032259">
    <property type="term" value="P:methylation"/>
    <property type="evidence" value="ECO:0007669"/>
    <property type="project" value="UniProtKB-KW"/>
</dbReference>
<dbReference type="OrthoDB" id="9810570at2"/>
<gene>
    <name evidence="2" type="ORF">FB459_3239</name>
</gene>
<comment type="caution">
    <text evidence="2">The sequence shown here is derived from an EMBL/GenBank/DDBJ whole genome shotgun (WGS) entry which is preliminary data.</text>
</comment>
<dbReference type="Proteomes" id="UP000320806">
    <property type="component" value="Unassembled WGS sequence"/>
</dbReference>
<evidence type="ECO:0000313" key="3">
    <source>
        <dbReference type="Proteomes" id="UP000320806"/>
    </source>
</evidence>
<dbReference type="Gene3D" id="3.40.50.150">
    <property type="entry name" value="Vaccinia Virus protein VP39"/>
    <property type="match status" value="1"/>
</dbReference>
<name>A0A542EK14_9MICO</name>
<feature type="domain" description="THUMP-like" evidence="1">
    <location>
        <begin position="324"/>
        <end position="396"/>
    </location>
</feature>
<proteinExistence type="predicted"/>
<keyword evidence="2" id="KW-0489">Methyltransferase</keyword>
<protein>
    <submittedName>
        <fullName evidence="2">Methyltransferase family protein</fullName>
    </submittedName>
</protein>
<dbReference type="RefSeq" id="WP_141929168.1">
    <property type="nucleotide sequence ID" value="NZ_BAABCI010000001.1"/>
</dbReference>
<evidence type="ECO:0000313" key="2">
    <source>
        <dbReference type="EMBL" id="TQJ15681.1"/>
    </source>
</evidence>
<sequence length="406" mass="43454">MDAFLVERILSDDGRSLLDSLPSYDPASVMALTTRLRAQGHDPELVSAVLTQSALRHRAVEKFGPDAARMFFTPDGLEQATRPRIADGHAARFAAAGVNHVYDLGCGIGSDARAFARAGLAVHAFDLDPATAAIARANLPGGTTVSVEDVTTADVPSHVGVWLDPARRTSGVADITGRTRRTFRLEDLLPSWNFVTALGASGRAVGAKLSPSFPRSALPDGASAQWTSLGGEVLECCVWFGPVADDSRFTARVLTATDDVVIRSEHIAAETDSVDGLAAFLYEADRAVVRAGVTGALADAVDGTELAPGLGHVTGDVRVDVPYARRYRVRQAVPFNIKNLRAWLRSNDIGRVTVKKRGVRFDDARFVRDLKLKGDASALILVTRLAQSQIVLVLEPDDSDEPDPRP</sequence>
<dbReference type="EMBL" id="VFMO01000001">
    <property type="protein sequence ID" value="TQJ15681.1"/>
    <property type="molecule type" value="Genomic_DNA"/>
</dbReference>
<keyword evidence="2" id="KW-0808">Transferase</keyword>
<dbReference type="InterPro" id="IPR041497">
    <property type="entry name" value="Thump-like"/>
</dbReference>